<protein>
    <submittedName>
        <fullName evidence="2">Uncharacterized protein</fullName>
    </submittedName>
</protein>
<comment type="caution">
    <text evidence="2">The sequence shown here is derived from an EMBL/GenBank/DDBJ whole genome shotgun (WGS) entry which is preliminary data.</text>
</comment>
<evidence type="ECO:0000313" key="3">
    <source>
        <dbReference type="Proteomes" id="UP001212823"/>
    </source>
</evidence>
<dbReference type="AlphaFoldDB" id="A0AAP3Q197"/>
<feature type="transmembrane region" description="Helical" evidence="1">
    <location>
        <begin position="6"/>
        <end position="35"/>
    </location>
</feature>
<organism evidence="2 3">
    <name type="scientific">Agathobacter rectalis</name>
    <dbReference type="NCBI Taxonomy" id="39491"/>
    <lineage>
        <taxon>Bacteria</taxon>
        <taxon>Bacillati</taxon>
        <taxon>Bacillota</taxon>
        <taxon>Clostridia</taxon>
        <taxon>Lachnospirales</taxon>
        <taxon>Lachnospiraceae</taxon>
        <taxon>Agathobacter</taxon>
    </lineage>
</organism>
<keyword evidence="1" id="KW-0812">Transmembrane</keyword>
<sequence>MTNLEVIGIIALMVIIIGGDAILYLALAGTAIIYSLGANESPKGRRVFFGILGVAMIVAFVCACVFFHKYGVPL</sequence>
<dbReference type="RefSeq" id="WP_202185136.1">
    <property type="nucleotide sequence ID" value="NZ_JADPAO010000009.1"/>
</dbReference>
<dbReference type="Proteomes" id="UP001212823">
    <property type="component" value="Unassembled WGS sequence"/>
</dbReference>
<name>A0AAP3Q197_9FIRM</name>
<proteinExistence type="predicted"/>
<evidence type="ECO:0000256" key="1">
    <source>
        <dbReference type="SAM" id="Phobius"/>
    </source>
</evidence>
<evidence type="ECO:0000313" key="2">
    <source>
        <dbReference type="EMBL" id="MDB8017270.1"/>
    </source>
</evidence>
<gene>
    <name evidence="2" type="ORF">PNE45_04405</name>
</gene>
<keyword evidence="1" id="KW-1133">Transmembrane helix</keyword>
<feature type="transmembrane region" description="Helical" evidence="1">
    <location>
        <begin position="47"/>
        <end position="68"/>
    </location>
</feature>
<keyword evidence="1" id="KW-0472">Membrane</keyword>
<accession>A0AAP3Q197</accession>
<dbReference type="EMBL" id="JAQLYE010000006">
    <property type="protein sequence ID" value="MDB8017270.1"/>
    <property type="molecule type" value="Genomic_DNA"/>
</dbReference>
<reference evidence="2" key="1">
    <citation type="submission" date="2023-01" db="EMBL/GenBank/DDBJ databases">
        <title>Human gut microbiome strain richness.</title>
        <authorList>
            <person name="Chen-Liaw A."/>
        </authorList>
    </citation>
    <scope>NUCLEOTIDE SEQUENCE</scope>
    <source>
        <strain evidence="2">1001283st1_D2_1001283B150209_150212</strain>
    </source>
</reference>